<name>A0A9P8FL67_AURME</name>
<protein>
    <recommendedName>
        <fullName evidence="2">DUF7587 domain-containing protein</fullName>
    </recommendedName>
</protein>
<evidence type="ECO:0000313" key="3">
    <source>
        <dbReference type="EMBL" id="KAG9975880.1"/>
    </source>
</evidence>
<feature type="compositionally biased region" description="Low complexity" evidence="1">
    <location>
        <begin position="117"/>
        <end position="131"/>
    </location>
</feature>
<keyword evidence="4" id="KW-1185">Reference proteome</keyword>
<reference evidence="3" key="2">
    <citation type="submission" date="2021-08" db="EMBL/GenBank/DDBJ databases">
        <authorList>
            <person name="Gostincar C."/>
            <person name="Sun X."/>
            <person name="Song Z."/>
            <person name="Gunde-Cimerman N."/>
        </authorList>
    </citation>
    <scope>NUCLEOTIDE SEQUENCE</scope>
    <source>
        <strain evidence="3">EXF-9298</strain>
    </source>
</reference>
<dbReference type="AlphaFoldDB" id="A0A9P8FL67"/>
<feature type="compositionally biased region" description="Polar residues" evidence="1">
    <location>
        <begin position="167"/>
        <end position="185"/>
    </location>
</feature>
<dbReference type="Proteomes" id="UP000729357">
    <property type="component" value="Unassembled WGS sequence"/>
</dbReference>
<feature type="non-terminal residue" evidence="3">
    <location>
        <position position="639"/>
    </location>
</feature>
<evidence type="ECO:0000313" key="4">
    <source>
        <dbReference type="Proteomes" id="UP000729357"/>
    </source>
</evidence>
<proteinExistence type="predicted"/>
<evidence type="ECO:0000259" key="2">
    <source>
        <dbReference type="Pfam" id="PF24494"/>
    </source>
</evidence>
<feature type="domain" description="DUF7587" evidence="2">
    <location>
        <begin position="221"/>
        <end position="367"/>
    </location>
</feature>
<organism evidence="3 4">
    <name type="scientific">Aureobasidium melanogenum</name>
    <name type="common">Aureobasidium pullulans var. melanogenum</name>
    <dbReference type="NCBI Taxonomy" id="46634"/>
    <lineage>
        <taxon>Eukaryota</taxon>
        <taxon>Fungi</taxon>
        <taxon>Dikarya</taxon>
        <taxon>Ascomycota</taxon>
        <taxon>Pezizomycotina</taxon>
        <taxon>Dothideomycetes</taxon>
        <taxon>Dothideomycetidae</taxon>
        <taxon>Dothideales</taxon>
        <taxon>Saccotheciaceae</taxon>
        <taxon>Aureobasidium</taxon>
    </lineage>
</organism>
<reference evidence="3" key="1">
    <citation type="journal article" date="2021" name="J Fungi (Basel)">
        <title>Virulence traits and population genomics of the black yeast Aureobasidium melanogenum.</title>
        <authorList>
            <person name="Cernosa A."/>
            <person name="Sun X."/>
            <person name="Gostincar C."/>
            <person name="Fang C."/>
            <person name="Gunde-Cimerman N."/>
            <person name="Song Z."/>
        </authorList>
    </citation>
    <scope>NUCLEOTIDE SEQUENCE</scope>
    <source>
        <strain evidence="3">EXF-9298</strain>
    </source>
</reference>
<feature type="region of interest" description="Disordered" evidence="1">
    <location>
        <begin position="115"/>
        <end position="146"/>
    </location>
</feature>
<accession>A0A9P8FL67</accession>
<feature type="region of interest" description="Disordered" evidence="1">
    <location>
        <begin position="167"/>
        <end position="191"/>
    </location>
</feature>
<dbReference type="InterPro" id="IPR056009">
    <property type="entry name" value="DUF7587"/>
</dbReference>
<evidence type="ECO:0000256" key="1">
    <source>
        <dbReference type="SAM" id="MobiDB-lite"/>
    </source>
</evidence>
<dbReference type="Pfam" id="PF24494">
    <property type="entry name" value="DUF7587"/>
    <property type="match status" value="1"/>
</dbReference>
<sequence>MDLQATELVHVFNTLYQEDCTLAGYKDGVNRRVLQAQWQEHRKLTCKSWKDVLASSDVELELARREIKECLVGNPIDITTSSLSKVSRNSQVQIFNKPNIPSSLSTPTSQNAETINATVTPPTPASTASKPIRPANRVQKPAAQNRTPRQLVSVVIETRKQTAVVTSTQSSRNVFNQSPRSMVSSERTRTVDGKQVPIIQATDKDLVVKNPITDIEAHSAIPELLFRFYDNKSQGVRTQRGEISGRYAYLPCKPPAPPPCDDDRMFAAVLNHLNRDETASELISTTSNLFFALRLAAKSNANPRIYVIRGSAMPSKKVFHLWPYHLRFLAEKLYYNGKYRNPSSHEYALWATLPQPAILGDFALADLERHLVGNPQMSILLRIDEMRSNKGNTHIRRVFRKDHLDLTLAMVDGIAQLLPSFGITVLSHTTVIARLVSELIRGFELELPKTTSTQWDVLAGAFAYALSYHAKQTHVAEIHLVQAKEAFLSGARIGLGELNWNLNSKKQARMIKKGVSLGLGVETMADPARLESTKNFQRSIARFAYNHNHSQSQSKEHEDTTMDEDDTLVEDATVEDENTLVEDDEEAETEIEEPAIVKKPRPQRRVSYARYASKKVNETFVIFDHSDDEDYAADSDMED</sequence>
<comment type="caution">
    <text evidence="3">The sequence shown here is derived from an EMBL/GenBank/DDBJ whole genome shotgun (WGS) entry which is preliminary data.</text>
</comment>
<gene>
    <name evidence="3" type="ORF">KCU98_g11074</name>
</gene>
<dbReference type="EMBL" id="JAHFXS010001727">
    <property type="protein sequence ID" value="KAG9975880.1"/>
    <property type="molecule type" value="Genomic_DNA"/>
</dbReference>